<organism evidence="2 3">
    <name type="scientific">Fusobacterium ulcerans</name>
    <dbReference type="NCBI Taxonomy" id="861"/>
    <lineage>
        <taxon>Bacteria</taxon>
        <taxon>Fusobacteriati</taxon>
        <taxon>Fusobacteriota</taxon>
        <taxon>Fusobacteriia</taxon>
        <taxon>Fusobacteriales</taxon>
        <taxon>Fusobacteriaceae</taxon>
        <taxon>Fusobacterium</taxon>
    </lineage>
</organism>
<sequence length="94" mass="10885">MNKKDLVKIYKDKSKMENARDALADINDFIETLKKAILKDGTVKFHDNGIFEILVRKPKVISNPSTRELITIYPKKTVRFRMSKGTKEGMNNKK</sequence>
<dbReference type="KEGG" id="ful:C4N20_15385"/>
<dbReference type="GO" id="GO:0003677">
    <property type="term" value="F:DNA binding"/>
    <property type="evidence" value="ECO:0007669"/>
    <property type="project" value="UniProtKB-KW"/>
</dbReference>
<dbReference type="SUPFAM" id="SSF47729">
    <property type="entry name" value="IHF-like DNA-binding proteins"/>
    <property type="match status" value="1"/>
</dbReference>
<proteinExistence type="inferred from homology"/>
<dbReference type="AlphaFoldDB" id="A0AAX2JC02"/>
<evidence type="ECO:0000313" key="2">
    <source>
        <dbReference type="EMBL" id="SQJ03446.1"/>
    </source>
</evidence>
<reference evidence="2 3" key="1">
    <citation type="submission" date="2018-06" db="EMBL/GenBank/DDBJ databases">
        <authorList>
            <consortium name="Pathogen Informatics"/>
            <person name="Doyle S."/>
        </authorList>
    </citation>
    <scope>NUCLEOTIDE SEQUENCE [LARGE SCALE GENOMIC DNA]</scope>
    <source>
        <strain evidence="2 3">NCTC12112</strain>
    </source>
</reference>
<comment type="similarity">
    <text evidence="1">Belongs to the bacterial histone-like protein family.</text>
</comment>
<dbReference type="InterPro" id="IPR010992">
    <property type="entry name" value="IHF-like_DNA-bd_dom_sf"/>
</dbReference>
<name>A0AAX2JC02_9FUSO</name>
<protein>
    <submittedName>
        <fullName evidence="2">DNA-binding protein HRm</fullName>
    </submittedName>
</protein>
<dbReference type="Proteomes" id="UP000249008">
    <property type="component" value="Chromosome 1"/>
</dbReference>
<gene>
    <name evidence="2" type="primary">hupB_3</name>
    <name evidence="2" type="ORF">NCTC12112_01655</name>
</gene>
<dbReference type="GO" id="GO:0030527">
    <property type="term" value="F:structural constituent of chromatin"/>
    <property type="evidence" value="ECO:0007669"/>
    <property type="project" value="InterPro"/>
</dbReference>
<dbReference type="Gene3D" id="4.10.520.10">
    <property type="entry name" value="IHF-like DNA-binding proteins"/>
    <property type="match status" value="1"/>
</dbReference>
<dbReference type="InterPro" id="IPR000119">
    <property type="entry name" value="Hist_DNA-bd"/>
</dbReference>
<dbReference type="SMART" id="SM00411">
    <property type="entry name" value="BHL"/>
    <property type="match status" value="1"/>
</dbReference>
<accession>A0AAX2JC02</accession>
<keyword evidence="2" id="KW-0238">DNA-binding</keyword>
<evidence type="ECO:0000256" key="1">
    <source>
        <dbReference type="RuleBase" id="RU003939"/>
    </source>
</evidence>
<dbReference type="Pfam" id="PF00216">
    <property type="entry name" value="Bac_DNA_binding"/>
    <property type="match status" value="1"/>
</dbReference>
<dbReference type="GeneID" id="78456210"/>
<evidence type="ECO:0000313" key="3">
    <source>
        <dbReference type="Proteomes" id="UP000249008"/>
    </source>
</evidence>
<dbReference type="EMBL" id="LS483487">
    <property type="protein sequence ID" value="SQJ03446.1"/>
    <property type="molecule type" value="Genomic_DNA"/>
</dbReference>
<dbReference type="RefSeq" id="WP_005979909.1">
    <property type="nucleotide sequence ID" value="NZ_BAABXY010000001.1"/>
</dbReference>